<gene>
    <name evidence="1" type="ORF">B0T22DRAFT_147286</name>
</gene>
<dbReference type="AlphaFoldDB" id="A0AAE1CC70"/>
<evidence type="ECO:0000313" key="1">
    <source>
        <dbReference type="EMBL" id="KAK3688171.1"/>
    </source>
</evidence>
<dbReference type="EMBL" id="JAULSO010000002">
    <property type="protein sequence ID" value="KAK3688171.1"/>
    <property type="molecule type" value="Genomic_DNA"/>
</dbReference>
<name>A0AAE1CC70_9PEZI</name>
<sequence length="204" mass="22936">MRGRWVDGLTWSIRARKEQSSVGAMRRQEWEMEGEKHQTGRLVRATNHGSVSRRTRFRVSRGEATRRTSVCLPVCRTVGRPAGRETRASSRRRRWWTTRLLAAGCCRASRRQDELAESGSSFGQQGALFGGIEVEVAARRAWEGVGRRPRATWLLPQPKPGLTTFSLESVSWLECGPLAALVCSLQRPNVILTSPRRPGLAWAQ</sequence>
<comment type="caution">
    <text evidence="1">The sequence shown here is derived from an EMBL/GenBank/DDBJ whole genome shotgun (WGS) entry which is preliminary data.</text>
</comment>
<dbReference type="Proteomes" id="UP001270362">
    <property type="component" value="Unassembled WGS sequence"/>
</dbReference>
<reference evidence="1" key="2">
    <citation type="submission" date="2023-06" db="EMBL/GenBank/DDBJ databases">
        <authorList>
            <consortium name="Lawrence Berkeley National Laboratory"/>
            <person name="Haridas S."/>
            <person name="Hensen N."/>
            <person name="Bonometti L."/>
            <person name="Westerberg I."/>
            <person name="Brannstrom I.O."/>
            <person name="Guillou S."/>
            <person name="Cros-Aarteil S."/>
            <person name="Calhoun S."/>
            <person name="Kuo A."/>
            <person name="Mondo S."/>
            <person name="Pangilinan J."/>
            <person name="Riley R."/>
            <person name="Labutti K."/>
            <person name="Andreopoulos B."/>
            <person name="Lipzen A."/>
            <person name="Chen C."/>
            <person name="Yanf M."/>
            <person name="Daum C."/>
            <person name="Ng V."/>
            <person name="Clum A."/>
            <person name="Steindorff A."/>
            <person name="Ohm R."/>
            <person name="Martin F."/>
            <person name="Silar P."/>
            <person name="Natvig D."/>
            <person name="Lalanne C."/>
            <person name="Gautier V."/>
            <person name="Ament-Velasquez S.L."/>
            <person name="Kruys A."/>
            <person name="Hutchinson M.I."/>
            <person name="Powell A.J."/>
            <person name="Barry K."/>
            <person name="Miller A.N."/>
            <person name="Grigoriev I.V."/>
            <person name="Debuchy R."/>
            <person name="Gladieux P."/>
            <person name="Thoren M.H."/>
            <person name="Johannesson H."/>
        </authorList>
    </citation>
    <scope>NUCLEOTIDE SEQUENCE</scope>
    <source>
        <strain evidence="1">CBS 314.62</strain>
    </source>
</reference>
<proteinExistence type="predicted"/>
<reference evidence="1" key="1">
    <citation type="journal article" date="2023" name="Mol. Phylogenet. Evol.">
        <title>Genome-scale phylogeny and comparative genomics of the fungal order Sordariales.</title>
        <authorList>
            <person name="Hensen N."/>
            <person name="Bonometti L."/>
            <person name="Westerberg I."/>
            <person name="Brannstrom I.O."/>
            <person name="Guillou S."/>
            <person name="Cros-Aarteil S."/>
            <person name="Calhoun S."/>
            <person name="Haridas S."/>
            <person name="Kuo A."/>
            <person name="Mondo S."/>
            <person name="Pangilinan J."/>
            <person name="Riley R."/>
            <person name="LaButti K."/>
            <person name="Andreopoulos B."/>
            <person name="Lipzen A."/>
            <person name="Chen C."/>
            <person name="Yan M."/>
            <person name="Daum C."/>
            <person name="Ng V."/>
            <person name="Clum A."/>
            <person name="Steindorff A."/>
            <person name="Ohm R.A."/>
            <person name="Martin F."/>
            <person name="Silar P."/>
            <person name="Natvig D.O."/>
            <person name="Lalanne C."/>
            <person name="Gautier V."/>
            <person name="Ament-Velasquez S.L."/>
            <person name="Kruys A."/>
            <person name="Hutchinson M.I."/>
            <person name="Powell A.J."/>
            <person name="Barry K."/>
            <person name="Miller A.N."/>
            <person name="Grigoriev I.V."/>
            <person name="Debuchy R."/>
            <person name="Gladieux P."/>
            <person name="Hiltunen Thoren M."/>
            <person name="Johannesson H."/>
        </authorList>
    </citation>
    <scope>NUCLEOTIDE SEQUENCE</scope>
    <source>
        <strain evidence="1">CBS 314.62</strain>
    </source>
</reference>
<organism evidence="1 2">
    <name type="scientific">Podospora appendiculata</name>
    <dbReference type="NCBI Taxonomy" id="314037"/>
    <lineage>
        <taxon>Eukaryota</taxon>
        <taxon>Fungi</taxon>
        <taxon>Dikarya</taxon>
        <taxon>Ascomycota</taxon>
        <taxon>Pezizomycotina</taxon>
        <taxon>Sordariomycetes</taxon>
        <taxon>Sordariomycetidae</taxon>
        <taxon>Sordariales</taxon>
        <taxon>Podosporaceae</taxon>
        <taxon>Podospora</taxon>
    </lineage>
</organism>
<protein>
    <submittedName>
        <fullName evidence="1">Uncharacterized protein</fullName>
    </submittedName>
</protein>
<keyword evidence="2" id="KW-1185">Reference proteome</keyword>
<evidence type="ECO:0000313" key="2">
    <source>
        <dbReference type="Proteomes" id="UP001270362"/>
    </source>
</evidence>
<accession>A0AAE1CC70</accession>